<evidence type="ECO:0000313" key="3">
    <source>
        <dbReference type="EMBL" id="KAK6977329.1"/>
    </source>
</evidence>
<reference evidence="3 4" key="1">
    <citation type="journal article" date="2024" name="J Genomics">
        <title>Draft genome sequencing and assembly of Favolaschia claudopus CIRM-BRFM 2984 isolated from oak limbs.</title>
        <authorList>
            <person name="Navarro D."/>
            <person name="Drula E."/>
            <person name="Chaduli D."/>
            <person name="Cazenave R."/>
            <person name="Ahrendt S."/>
            <person name="Wang J."/>
            <person name="Lipzen A."/>
            <person name="Daum C."/>
            <person name="Barry K."/>
            <person name="Grigoriev I.V."/>
            <person name="Favel A."/>
            <person name="Rosso M.N."/>
            <person name="Martin F."/>
        </authorList>
    </citation>
    <scope>NUCLEOTIDE SEQUENCE [LARGE SCALE GENOMIC DNA]</scope>
    <source>
        <strain evidence="3 4">CIRM-BRFM 2984</strain>
    </source>
</reference>
<sequence>MGRCRHRHSGFGIDSFDSLLWPATLQKEVSTEFETLPLNDSGRCMLVLTFAIFVFDSTCVFQRPSNLDPYTTTPASFRSLYRIDPAASSGSLPSAYVGAASPQPLPPALAPDALGIFSRHGLGIPRGTWLGLEVVCFLPFFIFPFLLTDAPIVSLQYTTIFLSILFTYLSPLLYPSRRHLSTFIFLLGGDLVFANDSPPFNPPPPSSHTPLPVSSSDTPSPSLTTQILICPCLHVLLASPAHLPTSLMGRVHIACYDMDTIQYDTPRDGPHLPANASSLRIAEP</sequence>
<comment type="caution">
    <text evidence="3">The sequence shown here is derived from an EMBL/GenBank/DDBJ whole genome shotgun (WGS) entry which is preliminary data.</text>
</comment>
<accession>A0AAV9ZAY5</accession>
<organism evidence="3 4">
    <name type="scientific">Favolaschia claudopus</name>
    <dbReference type="NCBI Taxonomy" id="2862362"/>
    <lineage>
        <taxon>Eukaryota</taxon>
        <taxon>Fungi</taxon>
        <taxon>Dikarya</taxon>
        <taxon>Basidiomycota</taxon>
        <taxon>Agaricomycotina</taxon>
        <taxon>Agaricomycetes</taxon>
        <taxon>Agaricomycetidae</taxon>
        <taxon>Agaricales</taxon>
        <taxon>Marasmiineae</taxon>
        <taxon>Mycenaceae</taxon>
        <taxon>Favolaschia</taxon>
    </lineage>
</organism>
<keyword evidence="2" id="KW-0812">Transmembrane</keyword>
<keyword evidence="2" id="KW-1133">Transmembrane helix</keyword>
<feature type="transmembrane region" description="Helical" evidence="2">
    <location>
        <begin position="153"/>
        <end position="174"/>
    </location>
</feature>
<evidence type="ECO:0000256" key="2">
    <source>
        <dbReference type="SAM" id="Phobius"/>
    </source>
</evidence>
<dbReference type="EMBL" id="JAWWNJ010000170">
    <property type="protein sequence ID" value="KAK6977329.1"/>
    <property type="molecule type" value="Genomic_DNA"/>
</dbReference>
<gene>
    <name evidence="3" type="ORF">R3P38DRAFT_3476105</name>
</gene>
<dbReference type="AlphaFoldDB" id="A0AAV9ZAY5"/>
<protein>
    <submittedName>
        <fullName evidence="3">Uncharacterized protein</fullName>
    </submittedName>
</protein>
<feature type="region of interest" description="Disordered" evidence="1">
    <location>
        <begin position="198"/>
        <end position="219"/>
    </location>
</feature>
<keyword evidence="2" id="KW-0472">Membrane</keyword>
<name>A0AAV9ZAY5_9AGAR</name>
<feature type="transmembrane region" description="Helical" evidence="2">
    <location>
        <begin position="129"/>
        <end position="147"/>
    </location>
</feature>
<keyword evidence="4" id="KW-1185">Reference proteome</keyword>
<evidence type="ECO:0000313" key="4">
    <source>
        <dbReference type="Proteomes" id="UP001362999"/>
    </source>
</evidence>
<proteinExistence type="predicted"/>
<feature type="compositionally biased region" description="Low complexity" evidence="1">
    <location>
        <begin position="208"/>
        <end position="219"/>
    </location>
</feature>
<dbReference type="Proteomes" id="UP001362999">
    <property type="component" value="Unassembled WGS sequence"/>
</dbReference>
<evidence type="ECO:0000256" key="1">
    <source>
        <dbReference type="SAM" id="MobiDB-lite"/>
    </source>
</evidence>